<dbReference type="InterPro" id="IPR039143">
    <property type="entry name" value="GNPNAT1-like"/>
</dbReference>
<dbReference type="EMBL" id="DOEK01000003">
    <property type="protein sequence ID" value="HBP27821.1"/>
    <property type="molecule type" value="Genomic_DNA"/>
</dbReference>
<evidence type="ECO:0000313" key="2">
    <source>
        <dbReference type="EMBL" id="HBP27821.1"/>
    </source>
</evidence>
<dbReference type="Pfam" id="PF13673">
    <property type="entry name" value="Acetyltransf_10"/>
    <property type="match status" value="1"/>
</dbReference>
<dbReference type="GO" id="GO:0004343">
    <property type="term" value="F:glucosamine 6-phosphate N-acetyltransferase activity"/>
    <property type="evidence" value="ECO:0007669"/>
    <property type="project" value="TreeGrafter"/>
</dbReference>
<evidence type="ECO:0000259" key="1">
    <source>
        <dbReference type="PROSITE" id="PS51186"/>
    </source>
</evidence>
<dbReference type="SUPFAM" id="SSF55729">
    <property type="entry name" value="Acyl-CoA N-acyltransferases (Nat)"/>
    <property type="match status" value="1"/>
</dbReference>
<organism evidence="2 3">
    <name type="scientific">Advenella kashmirensis</name>
    <dbReference type="NCBI Taxonomy" id="310575"/>
    <lineage>
        <taxon>Bacteria</taxon>
        <taxon>Pseudomonadati</taxon>
        <taxon>Pseudomonadota</taxon>
        <taxon>Betaproteobacteria</taxon>
        <taxon>Burkholderiales</taxon>
        <taxon>Alcaligenaceae</taxon>
    </lineage>
</organism>
<proteinExistence type="predicted"/>
<protein>
    <submittedName>
        <fullName evidence="2">GNAT family N-acetyltransferase</fullName>
    </submittedName>
</protein>
<dbReference type="Proteomes" id="UP000264036">
    <property type="component" value="Unassembled WGS sequence"/>
</dbReference>
<accession>A0A356LB84</accession>
<dbReference type="AlphaFoldDB" id="A0A356LB84"/>
<dbReference type="CDD" id="cd04301">
    <property type="entry name" value="NAT_SF"/>
    <property type="match status" value="1"/>
</dbReference>
<dbReference type="InterPro" id="IPR000182">
    <property type="entry name" value="GNAT_dom"/>
</dbReference>
<dbReference type="PANTHER" id="PTHR13355">
    <property type="entry name" value="GLUCOSAMINE 6-PHOSPHATE N-ACETYLTRANSFERASE"/>
    <property type="match status" value="1"/>
</dbReference>
<comment type="caution">
    <text evidence="2">The sequence shown here is derived from an EMBL/GenBank/DDBJ whole genome shotgun (WGS) entry which is preliminary data.</text>
</comment>
<dbReference type="PROSITE" id="PS51186">
    <property type="entry name" value="GNAT"/>
    <property type="match status" value="1"/>
</dbReference>
<dbReference type="Gene3D" id="3.40.630.30">
    <property type="match status" value="1"/>
</dbReference>
<evidence type="ECO:0000313" key="3">
    <source>
        <dbReference type="Proteomes" id="UP000264036"/>
    </source>
</evidence>
<reference evidence="2 3" key="1">
    <citation type="journal article" date="2018" name="Nat. Biotechnol.">
        <title>A standardized bacterial taxonomy based on genome phylogeny substantially revises the tree of life.</title>
        <authorList>
            <person name="Parks D.H."/>
            <person name="Chuvochina M."/>
            <person name="Waite D.W."/>
            <person name="Rinke C."/>
            <person name="Skarshewski A."/>
            <person name="Chaumeil P.A."/>
            <person name="Hugenholtz P."/>
        </authorList>
    </citation>
    <scope>NUCLEOTIDE SEQUENCE [LARGE SCALE GENOMIC DNA]</scope>
    <source>
        <strain evidence="2">UBA10707</strain>
    </source>
</reference>
<sequence length="156" mass="17069">MERKQPDTPENANNAAATVLRVDNWGALKDHASMVRHEVFVLEQQVPPELEMDEMDAQCIHAVAYDAQHRPIATGRLLPDGHIGRMAVRKIARGTGIGGLVLQRLVQAARARGDAEVVLSAQVHAMGFYARYGFVAEGDVYMDAGIAHRTMSLQLA</sequence>
<feature type="domain" description="N-acetyltransferase" evidence="1">
    <location>
        <begin position="18"/>
        <end position="156"/>
    </location>
</feature>
<name>A0A356LB84_9BURK</name>
<dbReference type="InterPro" id="IPR016181">
    <property type="entry name" value="Acyl_CoA_acyltransferase"/>
</dbReference>
<gene>
    <name evidence="2" type="ORF">DD666_00200</name>
</gene>
<keyword evidence="2" id="KW-0808">Transferase</keyword>
<dbReference type="PANTHER" id="PTHR13355:SF11">
    <property type="entry name" value="GLUCOSAMINE 6-PHOSPHATE N-ACETYLTRANSFERASE"/>
    <property type="match status" value="1"/>
</dbReference>